<reference evidence="2" key="1">
    <citation type="submission" date="2012-11" db="EMBL/GenBank/DDBJ databases">
        <authorList>
            <person name="Lucero-Rivera Y.E."/>
            <person name="Tovar-Ramirez D."/>
        </authorList>
    </citation>
    <scope>NUCLEOTIDE SEQUENCE [LARGE SCALE GENOMIC DNA]</scope>
    <source>
        <strain evidence="2">Araruama</strain>
    </source>
</reference>
<dbReference type="InterPro" id="IPR010752">
    <property type="entry name" value="DUF1329"/>
</dbReference>
<gene>
    <name evidence="1" type="ORF">OMM_00913</name>
</gene>
<accession>A0A1V1PF04</accession>
<dbReference type="Pfam" id="PF07044">
    <property type="entry name" value="DUF1329"/>
    <property type="match status" value="1"/>
</dbReference>
<comment type="caution">
    <text evidence="1">The sequence shown here is derived from an EMBL/GenBank/DDBJ whole genome shotgun (WGS) entry which is preliminary data.</text>
</comment>
<evidence type="ECO:0000313" key="2">
    <source>
        <dbReference type="Proteomes" id="UP000189670"/>
    </source>
</evidence>
<evidence type="ECO:0000313" key="1">
    <source>
        <dbReference type="EMBL" id="ETR73492.1"/>
    </source>
</evidence>
<protein>
    <recommendedName>
        <fullName evidence="3">DUF1329 domain-containing protein</fullName>
    </recommendedName>
</protein>
<sequence>MGNWLKKGIIFLIILMWGGQLAWAKVSADEAKKLGITGTPLTPVGAERAGNADGTIPEWTGGITKPPAGFNVGDFHPMPFPEDKKLFTVTAENYEQHKELLTDGMIALFKAYPKTFKMHVYPTHRTASLPEWAYKDCIDNATQAELVEGGNGFKGAKGNSPFPIPQSGVEAIWNHVTHYRGHSVGKYGAQAAPTRNGDYTIMKMVETILLPYADPKATRKQIERKNLFGLFFANYYITRPPCRYCFVNP</sequence>
<dbReference type="AlphaFoldDB" id="A0A1V1PF04"/>
<proteinExistence type="predicted"/>
<name>A0A1V1PF04_9BACT</name>
<dbReference type="Proteomes" id="UP000189670">
    <property type="component" value="Unassembled WGS sequence"/>
</dbReference>
<dbReference type="EMBL" id="ATBP01000056">
    <property type="protein sequence ID" value="ETR73492.1"/>
    <property type="molecule type" value="Genomic_DNA"/>
</dbReference>
<organism evidence="1 2">
    <name type="scientific">Candidatus Magnetoglobus multicellularis str. Araruama</name>
    <dbReference type="NCBI Taxonomy" id="890399"/>
    <lineage>
        <taxon>Bacteria</taxon>
        <taxon>Pseudomonadati</taxon>
        <taxon>Thermodesulfobacteriota</taxon>
        <taxon>Desulfobacteria</taxon>
        <taxon>Desulfobacterales</taxon>
        <taxon>Desulfobacteraceae</taxon>
        <taxon>Candidatus Magnetoglobus</taxon>
    </lineage>
</organism>
<evidence type="ECO:0008006" key="3">
    <source>
        <dbReference type="Google" id="ProtNLM"/>
    </source>
</evidence>